<dbReference type="PANTHER" id="PTHR11820:SF90">
    <property type="entry name" value="FLUTATHIONE S-TRANSFERASE"/>
    <property type="match status" value="1"/>
</dbReference>
<evidence type="ECO:0000259" key="2">
    <source>
        <dbReference type="Pfam" id="PF01557"/>
    </source>
</evidence>
<proteinExistence type="predicted"/>
<reference evidence="3 4" key="1">
    <citation type="submission" date="2019-06" db="EMBL/GenBank/DDBJ databases">
        <title>Genome sequence of Rhodobacteraceae bacterium D4M1.</title>
        <authorList>
            <person name="Cao J."/>
        </authorList>
    </citation>
    <scope>NUCLEOTIDE SEQUENCE [LARGE SCALE GENOMIC DNA]</scope>
    <source>
        <strain evidence="3 4">D4M1</strain>
    </source>
</reference>
<organism evidence="3 4">
    <name type="scientific">Paroceanicella profunda</name>
    <dbReference type="NCBI Taxonomy" id="2579971"/>
    <lineage>
        <taxon>Bacteria</taxon>
        <taxon>Pseudomonadati</taxon>
        <taxon>Pseudomonadota</taxon>
        <taxon>Alphaproteobacteria</taxon>
        <taxon>Rhodobacterales</taxon>
        <taxon>Paracoccaceae</taxon>
        <taxon>Paroceanicella</taxon>
    </lineage>
</organism>
<keyword evidence="1" id="KW-0479">Metal-binding</keyword>
<accession>A0A5B8FRR8</accession>
<dbReference type="OrthoDB" id="5197601at2"/>
<evidence type="ECO:0000313" key="4">
    <source>
        <dbReference type="Proteomes" id="UP000305888"/>
    </source>
</evidence>
<keyword evidence="3" id="KW-0378">Hydrolase</keyword>
<dbReference type="PANTHER" id="PTHR11820">
    <property type="entry name" value="ACYLPYRUVASE"/>
    <property type="match status" value="1"/>
</dbReference>
<gene>
    <name evidence="3" type="ORF">FDP22_04195</name>
</gene>
<dbReference type="InterPro" id="IPR036663">
    <property type="entry name" value="Fumarylacetoacetase_C_sf"/>
</dbReference>
<sequence>MTQFAFPPAATPSLPVTDSDTRFPVRRIYCVGRNYAAHAREMGNDPDREPPFFFSKPGDALAQDGETLPYPPQTDSLHFEAELVVAISTGGADIPEAEALSHVWGYAIGNDLTRRDMQGVAKKMGRPWDLAKGFDRSAVCGAVHPVSAVGHPEAGPIRLTVNGAVKQEGDLSEMIWRIPEVIAILSRSVALAPGDLIFTGTPAGVGELVPGDTCVVEIPALGSLTTLIGPRG</sequence>
<dbReference type="InterPro" id="IPR011234">
    <property type="entry name" value="Fumarylacetoacetase-like_C"/>
</dbReference>
<dbReference type="Gene3D" id="3.90.850.10">
    <property type="entry name" value="Fumarylacetoacetase-like, C-terminal domain"/>
    <property type="match status" value="1"/>
</dbReference>
<name>A0A5B8FRR8_9RHOB</name>
<dbReference type="GO" id="GO:0046872">
    <property type="term" value="F:metal ion binding"/>
    <property type="evidence" value="ECO:0007669"/>
    <property type="project" value="UniProtKB-KW"/>
</dbReference>
<dbReference type="Proteomes" id="UP000305888">
    <property type="component" value="Chromosome"/>
</dbReference>
<dbReference type="GO" id="GO:0018773">
    <property type="term" value="F:acetylpyruvate hydrolase activity"/>
    <property type="evidence" value="ECO:0007669"/>
    <property type="project" value="TreeGrafter"/>
</dbReference>
<keyword evidence="4" id="KW-1185">Reference proteome</keyword>
<protein>
    <submittedName>
        <fullName evidence="3">Fumarylacetoacetate hydrolase family protein</fullName>
    </submittedName>
</protein>
<evidence type="ECO:0000256" key="1">
    <source>
        <dbReference type="ARBA" id="ARBA00022723"/>
    </source>
</evidence>
<dbReference type="EMBL" id="CP040818">
    <property type="protein sequence ID" value="QDL91055.1"/>
    <property type="molecule type" value="Genomic_DNA"/>
</dbReference>
<dbReference type="RefSeq" id="WP_138578538.1">
    <property type="nucleotide sequence ID" value="NZ_CP040818.1"/>
</dbReference>
<dbReference type="KEGG" id="ppru:FDP22_04195"/>
<feature type="domain" description="Fumarylacetoacetase-like C-terminal" evidence="2">
    <location>
        <begin position="28"/>
        <end position="226"/>
    </location>
</feature>
<dbReference type="SUPFAM" id="SSF56529">
    <property type="entry name" value="FAH"/>
    <property type="match status" value="1"/>
</dbReference>
<dbReference type="Pfam" id="PF01557">
    <property type="entry name" value="FAA_hydrolase"/>
    <property type="match status" value="1"/>
</dbReference>
<evidence type="ECO:0000313" key="3">
    <source>
        <dbReference type="EMBL" id="QDL91055.1"/>
    </source>
</evidence>
<dbReference type="AlphaFoldDB" id="A0A5B8FRR8"/>